<protein>
    <submittedName>
        <fullName evidence="1">Uncharacterized protein</fullName>
    </submittedName>
</protein>
<dbReference type="Gene3D" id="3.80.10.10">
    <property type="entry name" value="Ribonuclease Inhibitor"/>
    <property type="match status" value="1"/>
</dbReference>
<dbReference type="EMBL" id="JARKIE010000156">
    <property type="protein sequence ID" value="KAJ7674283.1"/>
    <property type="molecule type" value="Genomic_DNA"/>
</dbReference>
<gene>
    <name evidence="1" type="ORF">B0H17DRAFT_1140626</name>
</gene>
<name>A0AAD7D1G5_MYCRO</name>
<dbReference type="InterPro" id="IPR032675">
    <property type="entry name" value="LRR_dom_sf"/>
</dbReference>
<reference evidence="1" key="1">
    <citation type="submission" date="2023-03" db="EMBL/GenBank/DDBJ databases">
        <title>Massive genome expansion in bonnet fungi (Mycena s.s.) driven by repeated elements and novel gene families across ecological guilds.</title>
        <authorList>
            <consortium name="Lawrence Berkeley National Laboratory"/>
            <person name="Harder C.B."/>
            <person name="Miyauchi S."/>
            <person name="Viragh M."/>
            <person name="Kuo A."/>
            <person name="Thoen E."/>
            <person name="Andreopoulos B."/>
            <person name="Lu D."/>
            <person name="Skrede I."/>
            <person name="Drula E."/>
            <person name="Henrissat B."/>
            <person name="Morin E."/>
            <person name="Kohler A."/>
            <person name="Barry K."/>
            <person name="LaButti K."/>
            <person name="Morin E."/>
            <person name="Salamov A."/>
            <person name="Lipzen A."/>
            <person name="Mereny Z."/>
            <person name="Hegedus B."/>
            <person name="Baldrian P."/>
            <person name="Stursova M."/>
            <person name="Weitz H."/>
            <person name="Taylor A."/>
            <person name="Grigoriev I.V."/>
            <person name="Nagy L.G."/>
            <person name="Martin F."/>
            <person name="Kauserud H."/>
        </authorList>
    </citation>
    <scope>NUCLEOTIDE SEQUENCE</scope>
    <source>
        <strain evidence="1">CBHHK067</strain>
    </source>
</reference>
<accession>A0AAD7D1G5</accession>
<evidence type="ECO:0000313" key="2">
    <source>
        <dbReference type="Proteomes" id="UP001221757"/>
    </source>
</evidence>
<sequence>MSKRNLTDLGHDILLKVCAEIFEDNPRQRVALSWCGETRVENEPPCIFPGPPSQILLDLAPIHSELAAATRPYIWSEVLLAFGSEDPTEAGIGRLERAEQPHIAPYVRALFLSFNFCGDDEDHVPQMVSIVGRFTGLRAVCLGTFQSYRQPVMYAPLAAALGAHPSIDTLVVWHMTRAMDLIAEDSTRVYHVQLEYCHEGSTVLLARPARLASLRLQNMEQQGIAAYMPAGIWDSLENLAPGSGRTPALRTLDLSEISYYSPGRSGWMDLGRRLSRLRSFTYAGRGTIEMAEARQLLGAFRHVRELHFIAPSDGELSDEDLEEVELAPEFVALLSKMPLERLILNVWVPAYLLEDDANDPEEIGYAAVEELATTCPALEGVQLRYLCEGMGCEAAPVILEYSIKKVGEEAMVEVVEPKPLEGTILAFLDWR</sequence>
<dbReference type="Proteomes" id="UP001221757">
    <property type="component" value="Unassembled WGS sequence"/>
</dbReference>
<keyword evidence="2" id="KW-1185">Reference proteome</keyword>
<organism evidence="1 2">
    <name type="scientific">Mycena rosella</name>
    <name type="common">Pink bonnet</name>
    <name type="synonym">Agaricus rosellus</name>
    <dbReference type="NCBI Taxonomy" id="1033263"/>
    <lineage>
        <taxon>Eukaryota</taxon>
        <taxon>Fungi</taxon>
        <taxon>Dikarya</taxon>
        <taxon>Basidiomycota</taxon>
        <taxon>Agaricomycotina</taxon>
        <taxon>Agaricomycetes</taxon>
        <taxon>Agaricomycetidae</taxon>
        <taxon>Agaricales</taxon>
        <taxon>Marasmiineae</taxon>
        <taxon>Mycenaceae</taxon>
        <taxon>Mycena</taxon>
    </lineage>
</organism>
<dbReference type="AlphaFoldDB" id="A0AAD7D1G5"/>
<proteinExistence type="predicted"/>
<evidence type="ECO:0000313" key="1">
    <source>
        <dbReference type="EMBL" id="KAJ7674283.1"/>
    </source>
</evidence>
<comment type="caution">
    <text evidence="1">The sequence shown here is derived from an EMBL/GenBank/DDBJ whole genome shotgun (WGS) entry which is preliminary data.</text>
</comment>